<keyword evidence="4" id="KW-1003">Cell membrane</keyword>
<dbReference type="AlphaFoldDB" id="A0A1C5K2W1"/>
<evidence type="ECO:0000313" key="11">
    <source>
        <dbReference type="Proteomes" id="UP000198217"/>
    </source>
</evidence>
<keyword evidence="11" id="KW-1185">Reference proteome</keyword>
<organism evidence="10 11">
    <name type="scientific">Micromonospora echinaurantiaca</name>
    <dbReference type="NCBI Taxonomy" id="47857"/>
    <lineage>
        <taxon>Bacteria</taxon>
        <taxon>Bacillati</taxon>
        <taxon>Actinomycetota</taxon>
        <taxon>Actinomycetes</taxon>
        <taxon>Micromonosporales</taxon>
        <taxon>Micromonosporaceae</taxon>
        <taxon>Micromonospora</taxon>
    </lineage>
</organism>
<feature type="transmembrane region" description="Helical" evidence="9">
    <location>
        <begin position="267"/>
        <end position="292"/>
    </location>
</feature>
<comment type="similarity">
    <text evidence="2">Belongs to the autoinducer-2 exporter (AI-2E) (TC 2.A.86) family.</text>
</comment>
<evidence type="ECO:0000256" key="2">
    <source>
        <dbReference type="ARBA" id="ARBA00009773"/>
    </source>
</evidence>
<keyword evidence="7 9" id="KW-0472">Membrane</keyword>
<dbReference type="Proteomes" id="UP000198217">
    <property type="component" value="Chromosome I"/>
</dbReference>
<evidence type="ECO:0000256" key="6">
    <source>
        <dbReference type="ARBA" id="ARBA00022989"/>
    </source>
</evidence>
<feature type="transmembrane region" description="Helical" evidence="9">
    <location>
        <begin position="186"/>
        <end position="208"/>
    </location>
</feature>
<feature type="transmembrane region" description="Helical" evidence="9">
    <location>
        <begin position="421"/>
        <end position="453"/>
    </location>
</feature>
<evidence type="ECO:0000256" key="1">
    <source>
        <dbReference type="ARBA" id="ARBA00004651"/>
    </source>
</evidence>
<proteinExistence type="inferred from homology"/>
<evidence type="ECO:0000256" key="3">
    <source>
        <dbReference type="ARBA" id="ARBA00022448"/>
    </source>
</evidence>
<accession>A0A1C5K2W1</accession>
<dbReference type="PANTHER" id="PTHR21716">
    <property type="entry name" value="TRANSMEMBRANE PROTEIN"/>
    <property type="match status" value="1"/>
</dbReference>
<feature type="transmembrane region" description="Helical" evidence="9">
    <location>
        <begin position="327"/>
        <end position="348"/>
    </location>
</feature>
<protein>
    <submittedName>
        <fullName evidence="10">Predicted PurR-regulated permease PerM</fullName>
    </submittedName>
</protein>
<feature type="compositionally biased region" description="Low complexity" evidence="8">
    <location>
        <begin position="78"/>
        <end position="90"/>
    </location>
</feature>
<feature type="region of interest" description="Disordered" evidence="8">
    <location>
        <begin position="66"/>
        <end position="99"/>
    </location>
</feature>
<dbReference type="InterPro" id="IPR002549">
    <property type="entry name" value="AI-2E-like"/>
</dbReference>
<gene>
    <name evidence="10" type="ORF">GA0070609_5329</name>
</gene>
<dbReference type="PANTHER" id="PTHR21716:SF53">
    <property type="entry name" value="PERMEASE PERM-RELATED"/>
    <property type="match status" value="1"/>
</dbReference>
<feature type="transmembrane region" description="Helical" evidence="9">
    <location>
        <begin position="154"/>
        <end position="179"/>
    </location>
</feature>
<evidence type="ECO:0000256" key="9">
    <source>
        <dbReference type="SAM" id="Phobius"/>
    </source>
</evidence>
<keyword evidence="3" id="KW-0813">Transport</keyword>
<dbReference type="GO" id="GO:0055085">
    <property type="term" value="P:transmembrane transport"/>
    <property type="evidence" value="ECO:0007669"/>
    <property type="project" value="TreeGrafter"/>
</dbReference>
<dbReference type="GO" id="GO:0005886">
    <property type="term" value="C:plasma membrane"/>
    <property type="evidence" value="ECO:0007669"/>
    <property type="project" value="UniProtKB-SubCell"/>
</dbReference>
<feature type="transmembrane region" description="Helical" evidence="9">
    <location>
        <begin position="379"/>
        <end position="401"/>
    </location>
</feature>
<name>A0A1C5K2W1_9ACTN</name>
<sequence length="480" mass="50873">MSGLTGGRWLRRRAPGHWVAELPYGDVVRRILCDLTPWTGRFSCQEVRLSRFERVRGRLRRAYESGRESVRSGRTRSAAVPEPAEVATPAAPGPAAPATATVVGAERPSAMHNSTSSRDDADVPHALRIAAAWSWRLIVIGVVAWALLKIVGTIRIVIIPLAVALLLSALLAPAVGWLLRARLPRSLATAVVLVGGLAAVIGTLTLVVNEFIQGVPELSEKSSEGVRQIQNWLKTGPLHLSDGQLDRYIEEGQQWINNNTEKFTSGALATAATLAEVLTGTLLVLFATFFFLRDGNRIWRFLVRLLPVAARWKVDDAGRAAWSTLVAYVRATVLVAFIDAVGIGIFLVIFDIPFAFPLAALVFLGAFIPIVGATLSGGVAVLVALVDSGPVTALIILGAVIGVQQLEGHVLQPLIMGRAVAIHPLAVIIGIAAGVVLAGITGALVSVPLIAVLNTAVRRLAARTVPDTPPDAVVVASQAP</sequence>
<evidence type="ECO:0000256" key="7">
    <source>
        <dbReference type="ARBA" id="ARBA00023136"/>
    </source>
</evidence>
<evidence type="ECO:0000256" key="4">
    <source>
        <dbReference type="ARBA" id="ARBA00022475"/>
    </source>
</evidence>
<evidence type="ECO:0000256" key="8">
    <source>
        <dbReference type="SAM" id="MobiDB-lite"/>
    </source>
</evidence>
<evidence type="ECO:0000256" key="5">
    <source>
        <dbReference type="ARBA" id="ARBA00022692"/>
    </source>
</evidence>
<keyword evidence="6 9" id="KW-1133">Transmembrane helix</keyword>
<dbReference type="Pfam" id="PF01594">
    <property type="entry name" value="AI-2E_transport"/>
    <property type="match status" value="1"/>
</dbReference>
<reference evidence="10 11" key="1">
    <citation type="submission" date="2016-06" db="EMBL/GenBank/DDBJ databases">
        <authorList>
            <person name="Kjaerup R.B."/>
            <person name="Dalgaard T.S."/>
            <person name="Juul-Madsen H.R."/>
        </authorList>
    </citation>
    <scope>NUCLEOTIDE SEQUENCE [LARGE SCALE GENOMIC DNA]</scope>
    <source>
        <strain evidence="10 11">DSM 43904</strain>
    </source>
</reference>
<comment type="subcellular location">
    <subcellularLocation>
        <location evidence="1">Cell membrane</location>
        <topology evidence="1">Multi-pass membrane protein</topology>
    </subcellularLocation>
</comment>
<keyword evidence="5 9" id="KW-0812">Transmembrane</keyword>
<dbReference type="EMBL" id="LT607750">
    <property type="protein sequence ID" value="SCG77107.1"/>
    <property type="molecule type" value="Genomic_DNA"/>
</dbReference>
<evidence type="ECO:0000313" key="10">
    <source>
        <dbReference type="EMBL" id="SCG77107.1"/>
    </source>
</evidence>
<feature type="transmembrane region" description="Helical" evidence="9">
    <location>
        <begin position="354"/>
        <end position="372"/>
    </location>
</feature>